<proteinExistence type="predicted"/>
<evidence type="ECO:0000313" key="2">
    <source>
        <dbReference type="Proteomes" id="UP001332243"/>
    </source>
</evidence>
<evidence type="ECO:0008006" key="3">
    <source>
        <dbReference type="Google" id="ProtNLM"/>
    </source>
</evidence>
<keyword evidence="2" id="KW-1185">Reference proteome</keyword>
<comment type="caution">
    <text evidence="1">The sequence shown here is derived from an EMBL/GenBank/DDBJ whole genome shotgun (WGS) entry which is preliminary data.</text>
</comment>
<protein>
    <recommendedName>
        <fullName evidence="3">Peptidoglycan-binding protein</fullName>
    </recommendedName>
</protein>
<dbReference type="RefSeq" id="WP_331216025.1">
    <property type="nucleotide sequence ID" value="NZ_JAZGQK010000017.1"/>
</dbReference>
<reference evidence="1 2" key="1">
    <citation type="submission" date="2024-01" db="EMBL/GenBank/DDBJ databases">
        <title>Genome insights into Plantactinospora sonchi sp. nov.</title>
        <authorList>
            <person name="Wang L."/>
        </authorList>
    </citation>
    <scope>NUCLEOTIDE SEQUENCE [LARGE SCALE GENOMIC DNA]</scope>
    <source>
        <strain evidence="1 2">NEAU-QY2</strain>
    </source>
</reference>
<sequence length="518" mass="55747">MSDDTPLPRLKQLQGDIADQNGMWNAGALHYSLRNAIQVPGPSGFPSSLESLAGDYSRAEKGVDAALMAVGEIRRQRLPTVWAGETQVAAADALAAVERGLERGIGVLGRIAKELRGLADAVEAAQKRDGDGIPPLQEAYGLTEEITAGPFIDPVHYDGDKMHRAHQLGIGGIGDRVGAHSTLAETSREVSSTFHDLASQARLQRLANSPLSALDELLLTDAGSTGDGMDSAILSASMADRAADHLSGMSEADQARMKQLLAGADSPEHRAYLMRALAAGHDINKITEFNRLIGPYGNDPAWLAAHLNPLDAGGQSPTGQRQATTFDGTKWTQGNYPTCVAASTVTARAQVDPLYALQLTTGGHPGDPAYDNGDSFAQRLRDEQARVYDDERPWYQELPVIDKGGMTDRQSATIADEEIGAHTGADYENRGVDSADERRAVLPEIERAVDEGHAVPFSSRDDSGGHQMLIIGHEGDRLQVYNPWGYTVWVNEDDFVNGRLDSFDKNVPNELTSVRLPK</sequence>
<evidence type="ECO:0000313" key="1">
    <source>
        <dbReference type="EMBL" id="MEE6260914.1"/>
    </source>
</evidence>
<name>A0ABU7RWM8_9ACTN</name>
<dbReference type="Proteomes" id="UP001332243">
    <property type="component" value="Unassembled WGS sequence"/>
</dbReference>
<gene>
    <name evidence="1" type="ORF">V1633_20730</name>
</gene>
<accession>A0ABU7RWM8</accession>
<dbReference type="EMBL" id="JAZGQK010000017">
    <property type="protein sequence ID" value="MEE6260914.1"/>
    <property type="molecule type" value="Genomic_DNA"/>
</dbReference>
<organism evidence="1 2">
    <name type="scientific">Plantactinospora sonchi</name>
    <dbReference type="NCBI Taxonomy" id="1544735"/>
    <lineage>
        <taxon>Bacteria</taxon>
        <taxon>Bacillati</taxon>
        <taxon>Actinomycetota</taxon>
        <taxon>Actinomycetes</taxon>
        <taxon>Micromonosporales</taxon>
        <taxon>Micromonosporaceae</taxon>
        <taxon>Plantactinospora</taxon>
    </lineage>
</organism>